<feature type="compositionally biased region" description="Basic and acidic residues" evidence="1">
    <location>
        <begin position="716"/>
        <end position="737"/>
    </location>
</feature>
<feature type="compositionally biased region" description="Polar residues" evidence="1">
    <location>
        <begin position="579"/>
        <end position="590"/>
    </location>
</feature>
<keyword evidence="3" id="KW-1185">Reference proteome</keyword>
<protein>
    <submittedName>
        <fullName evidence="2">Uncharacterized protein</fullName>
    </submittedName>
</protein>
<name>A0AAV9XUL0_9CRYT</name>
<gene>
    <name evidence="2" type="ORF">RS030_6825</name>
</gene>
<proteinExistence type="predicted"/>
<feature type="region of interest" description="Disordered" evidence="1">
    <location>
        <begin position="716"/>
        <end position="738"/>
    </location>
</feature>
<comment type="caution">
    <text evidence="2">The sequence shown here is derived from an EMBL/GenBank/DDBJ whole genome shotgun (WGS) entry which is preliminary data.</text>
</comment>
<accession>A0AAV9XUL0</accession>
<evidence type="ECO:0000313" key="3">
    <source>
        <dbReference type="Proteomes" id="UP001311799"/>
    </source>
</evidence>
<reference evidence="2 3" key="1">
    <citation type="submission" date="2023-10" db="EMBL/GenBank/DDBJ databases">
        <title>Comparative genomics analysis reveals potential genetic determinants of host preference in Cryptosporidium xiaoi.</title>
        <authorList>
            <person name="Xiao L."/>
            <person name="Li J."/>
        </authorList>
    </citation>
    <scope>NUCLEOTIDE SEQUENCE [LARGE SCALE GENOMIC DNA]</scope>
    <source>
        <strain evidence="2 3">52996</strain>
    </source>
</reference>
<evidence type="ECO:0000256" key="1">
    <source>
        <dbReference type="SAM" id="MobiDB-lite"/>
    </source>
</evidence>
<evidence type="ECO:0000313" key="2">
    <source>
        <dbReference type="EMBL" id="KAK6588193.1"/>
    </source>
</evidence>
<organism evidence="2 3">
    <name type="scientific">Cryptosporidium xiaoi</name>
    <dbReference type="NCBI Taxonomy" id="659607"/>
    <lineage>
        <taxon>Eukaryota</taxon>
        <taxon>Sar</taxon>
        <taxon>Alveolata</taxon>
        <taxon>Apicomplexa</taxon>
        <taxon>Conoidasida</taxon>
        <taxon>Coccidia</taxon>
        <taxon>Eucoccidiorida</taxon>
        <taxon>Eimeriorina</taxon>
        <taxon>Cryptosporidiidae</taxon>
        <taxon>Cryptosporidium</taxon>
    </lineage>
</organism>
<dbReference type="AlphaFoldDB" id="A0AAV9XUL0"/>
<sequence length="947" mass="109168">MVNSISQFISEHDPEIKMNGSEVDFGNVKAKNNVKFDDSATVKEDLRVVDIDFESEEGNKFIHEYTRLDRELNNEIHNIFMNEAFIYLLEEYDVFEMYADNNLSNYKNEKIIELNKILINEEKYREIREVLIKINEKYTDLNNSFLIIKKNESYKKCLAERIMYNEVKFNRSNDCLNNPVLVLDHQSNNCNEILKLLMLDIRLLNNNIVFKKDGMLVTKELIYDMLNRNKIQIFTNSIDVLVRRHIEDTEVLNKKDQDYYYVENMLRNKVNSIYNENMRLREKMNYNTYVINKKDYEISKLTTILSSILGQIDDSINDIRIKLRNKYGNSKLIDDEGGSNIYSLYLKEDKSHLDHSCLCEGGKRANKSDNCNCKSDNIHIYKNNESSYTVENPGVDLPSQTRIVIENTDTDILNPKEVNSNLFMNSSVLTPIETEHIFVENVNIKTKQMADNLVDNADSNNNSSDVKINENNSYTELNIFCEDKDNKETQKTTEINSNMDLHEKMETNENNNISRKSNKRHNFLLKNYRTLNRKDIKSIEPSEKANDTKTNNMESDKISNTITKTYSKERIVFGDKRNSSVNTNSGSANVPISKKRTKSRERNTFERSTYINSVNENPNLMFKSVAKNDVFLFNTGNDSVFNELNESNESAKLLSRRSLKKVSNDIDSIFSRATKSKDTLLVKNTEGNNSEFQKINDLPLPISKVYKATIHNDTKSDVNLESSGENKQREKESKIKSNFDSNKTKYSFLTNSETSRDISQDIAGPHVNTRNDYLESINTTNTDLNNKSAHSQNIKDNIELNCNNDTNESTVDGIGSNSEAKIKINTNSNINHREISNTLKASYLSDNNNSEETIIQRNNTAPLISYGQYQKYFPFNSNNYMAQLNSYNSMPQYTNNININGIHYVGYGTIPNNIAFQGMNKNLLTSVPMHSNKLHKNSNINNNLGAM</sequence>
<dbReference type="EMBL" id="JAWDEY010000034">
    <property type="protein sequence ID" value="KAK6588193.1"/>
    <property type="molecule type" value="Genomic_DNA"/>
</dbReference>
<dbReference type="Proteomes" id="UP001311799">
    <property type="component" value="Unassembled WGS sequence"/>
</dbReference>
<feature type="region of interest" description="Disordered" evidence="1">
    <location>
        <begin position="577"/>
        <end position="603"/>
    </location>
</feature>